<evidence type="ECO:0000256" key="2">
    <source>
        <dbReference type="SAM" id="MobiDB-lite"/>
    </source>
</evidence>
<feature type="compositionally biased region" description="Basic and acidic residues" evidence="2">
    <location>
        <begin position="92"/>
        <end position="103"/>
    </location>
</feature>
<evidence type="ECO:0000256" key="1">
    <source>
        <dbReference type="ARBA" id="ARBA00022468"/>
    </source>
</evidence>
<accession>E6ZQQ2</accession>
<dbReference type="Gene3D" id="1.10.472.80">
    <property type="entry name" value="Ypt/Rab-GAP domain of gyp1p, domain 3"/>
    <property type="match status" value="1"/>
</dbReference>
<evidence type="ECO:0000313" key="5">
    <source>
        <dbReference type="EMBL" id="CBQ69559.1"/>
    </source>
</evidence>
<feature type="compositionally biased region" description="Polar residues" evidence="2">
    <location>
        <begin position="162"/>
        <end position="176"/>
    </location>
</feature>
<dbReference type="EMBL" id="FQ311437">
    <property type="protein sequence ID" value="CBQ69559.1"/>
    <property type="molecule type" value="Genomic_DNA"/>
</dbReference>
<feature type="region of interest" description="Disordered" evidence="2">
    <location>
        <begin position="1"/>
        <end position="40"/>
    </location>
</feature>
<feature type="compositionally biased region" description="Low complexity" evidence="2">
    <location>
        <begin position="1"/>
        <end position="20"/>
    </location>
</feature>
<keyword evidence="3" id="KW-1133">Transmembrane helix</keyword>
<dbReference type="eggNOG" id="KOG2595">
    <property type="taxonomic scope" value="Eukaryota"/>
</dbReference>
<dbReference type="GO" id="GO:0005789">
    <property type="term" value="C:endoplasmic reticulum membrane"/>
    <property type="evidence" value="ECO:0007669"/>
    <property type="project" value="TreeGrafter"/>
</dbReference>
<feature type="compositionally biased region" description="Basic and acidic residues" evidence="2">
    <location>
        <begin position="120"/>
        <end position="133"/>
    </location>
</feature>
<feature type="transmembrane region" description="Helical" evidence="3">
    <location>
        <begin position="553"/>
        <end position="572"/>
    </location>
</feature>
<dbReference type="Gene3D" id="1.10.8.1310">
    <property type="match status" value="1"/>
</dbReference>
<protein>
    <recommendedName>
        <fullName evidence="4">Rab-GAP TBC domain-containing protein</fullName>
    </recommendedName>
</protein>
<name>E6ZQQ2_SPORE</name>
<dbReference type="Proteomes" id="UP000008867">
    <property type="component" value="Chromosome 16"/>
</dbReference>
<keyword evidence="3" id="KW-0472">Membrane</keyword>
<dbReference type="OrthoDB" id="10249988at2759"/>
<dbReference type="HOGENOM" id="CLU_014632_0_0_1"/>
<reference evidence="5 6" key="1">
    <citation type="journal article" date="2010" name="Science">
        <title>Pathogenicity determinants in smut fungi revealed by genome comparison.</title>
        <authorList>
            <person name="Schirawski J."/>
            <person name="Mannhaupt G."/>
            <person name="Muench K."/>
            <person name="Brefort T."/>
            <person name="Schipper K."/>
            <person name="Doehlemann G."/>
            <person name="Di Stasio M."/>
            <person name="Roessel N."/>
            <person name="Mendoza-Mendoza A."/>
            <person name="Pester D."/>
            <person name="Mueller O."/>
            <person name="Winterberg B."/>
            <person name="Meyer E."/>
            <person name="Ghareeb H."/>
            <person name="Wollenberg T."/>
            <person name="Muensterkoetter M."/>
            <person name="Wong P."/>
            <person name="Walter M."/>
            <person name="Stukenbrock E."/>
            <person name="Gueldener U."/>
            <person name="Kahmann R."/>
        </authorList>
    </citation>
    <scope>NUCLEOTIDE SEQUENCE [LARGE SCALE GENOMIC DNA]</scope>
    <source>
        <strain evidence="6">SRZ2</strain>
    </source>
</reference>
<keyword evidence="3" id="KW-0812">Transmembrane</keyword>
<dbReference type="InterPro" id="IPR045913">
    <property type="entry name" value="TBC20/Gyp8-like"/>
</dbReference>
<feature type="compositionally biased region" description="Polar residues" evidence="2">
    <location>
        <begin position="202"/>
        <end position="211"/>
    </location>
</feature>
<proteinExistence type="predicted"/>
<feature type="region of interest" description="Disordered" evidence="2">
    <location>
        <begin position="92"/>
        <end position="211"/>
    </location>
</feature>
<feature type="region of interest" description="Disordered" evidence="2">
    <location>
        <begin position="511"/>
        <end position="550"/>
    </location>
</feature>
<evidence type="ECO:0000259" key="4">
    <source>
        <dbReference type="PROSITE" id="PS50086"/>
    </source>
</evidence>
<dbReference type="PROSITE" id="PS50086">
    <property type="entry name" value="TBC_RABGAP"/>
    <property type="match status" value="1"/>
</dbReference>
<dbReference type="InterPro" id="IPR000195">
    <property type="entry name" value="Rab-GAP-TBC_dom"/>
</dbReference>
<dbReference type="Pfam" id="PF00566">
    <property type="entry name" value="RabGAP-TBC"/>
    <property type="match status" value="1"/>
</dbReference>
<dbReference type="SMART" id="SM00164">
    <property type="entry name" value="TBC"/>
    <property type="match status" value="1"/>
</dbReference>
<gene>
    <name evidence="5" type="ORF">sr16004</name>
</gene>
<keyword evidence="6" id="KW-1185">Reference proteome</keyword>
<feature type="domain" description="Rab-GAP TBC" evidence="4">
    <location>
        <begin position="121"/>
        <end position="376"/>
    </location>
</feature>
<organism evidence="5 6">
    <name type="scientific">Sporisorium reilianum (strain SRZ2)</name>
    <name type="common">Maize head smut fungus</name>
    <dbReference type="NCBI Taxonomy" id="999809"/>
    <lineage>
        <taxon>Eukaryota</taxon>
        <taxon>Fungi</taxon>
        <taxon>Dikarya</taxon>
        <taxon>Basidiomycota</taxon>
        <taxon>Ustilaginomycotina</taxon>
        <taxon>Ustilaginomycetes</taxon>
        <taxon>Ustilaginales</taxon>
        <taxon>Ustilaginaceae</taxon>
        <taxon>Sporisorium</taxon>
    </lineage>
</organism>
<evidence type="ECO:0000256" key="3">
    <source>
        <dbReference type="SAM" id="Phobius"/>
    </source>
</evidence>
<feature type="compositionally biased region" description="Basic and acidic residues" evidence="2">
    <location>
        <begin position="511"/>
        <end position="526"/>
    </location>
</feature>
<dbReference type="VEuPathDB" id="FungiDB:sr16004"/>
<dbReference type="GO" id="GO:0005096">
    <property type="term" value="F:GTPase activator activity"/>
    <property type="evidence" value="ECO:0007669"/>
    <property type="project" value="UniProtKB-KW"/>
</dbReference>
<dbReference type="PANTHER" id="PTHR20913:SF7">
    <property type="entry name" value="RE60063P"/>
    <property type="match status" value="1"/>
</dbReference>
<feature type="transmembrane region" description="Helical" evidence="3">
    <location>
        <begin position="371"/>
        <end position="390"/>
    </location>
</feature>
<dbReference type="AlphaFoldDB" id="E6ZQQ2"/>
<dbReference type="PANTHER" id="PTHR20913">
    <property type="entry name" value="TBC1 DOMAIN FAMILY MEMBER 20/GTPASE"/>
    <property type="match status" value="1"/>
</dbReference>
<feature type="compositionally biased region" description="Polar residues" evidence="2">
    <location>
        <begin position="28"/>
        <end position="40"/>
    </location>
</feature>
<sequence>MTAESSIAAAAPSPTATAETSKSRRQKLQQQCLEPCPSRSTAFGDQHVEAWLFLLGITEEHIQAHVSTLQSEAAQPKDEASSSICSDIVKESESATIPLDKDGWQVATEDILRAGSTGTDGRKEERQDDEWKVVKSKKARRRKDDETASTVSAPNSPELDSKQGSSTPASGDSSPNPDVGADTVEHGGSKDQDASVKPPTPTSQQQYPNLSSRDIEQVAKDVERSFIGPAFKPLSTASKSHRRAQLSHLILTTLSRHPALSYFQGYHDILSILLLVLSPSPSSPSPRDQAILELAASRLSLHVIRDSMTRDLLPVMGQLKLLSRLLHLVDPPLAALVDRAAPLPFFALPWLLTLLTHDTIHVGVMQRAVEFVLAFGPGAAVYLCAAVLLLRRAEVMQEDEEDAAVLHAVLGRMPLVCVDWAEAEGESAMYTDPDVELPSLAADRARAAKGTPVSTLLEHTVALLHRFPLHVLHADTLMGPASALFTWPALFDADPDTLDWSEAAARAEEALEGPTDRIVLDPHPPPDPDDPPTDADSEKHPKRNNAREAPHNARVLAVVGISGLLVAALFTASQSPAAVAGKAEETRRVLTLIVSLLSSWGRVVGGAR</sequence>
<dbReference type="InterPro" id="IPR035969">
    <property type="entry name" value="Rab-GAP_TBC_sf"/>
</dbReference>
<dbReference type="GO" id="GO:0006888">
    <property type="term" value="P:endoplasmic reticulum to Golgi vesicle-mediated transport"/>
    <property type="evidence" value="ECO:0007669"/>
    <property type="project" value="TreeGrafter"/>
</dbReference>
<keyword evidence="1" id="KW-0343">GTPase activation</keyword>
<feature type="compositionally biased region" description="Basic and acidic residues" evidence="2">
    <location>
        <begin position="183"/>
        <end position="194"/>
    </location>
</feature>
<dbReference type="SUPFAM" id="SSF47923">
    <property type="entry name" value="Ypt/Rab-GAP domain of gyp1p"/>
    <property type="match status" value="2"/>
</dbReference>
<evidence type="ECO:0000313" key="6">
    <source>
        <dbReference type="Proteomes" id="UP000008867"/>
    </source>
</evidence>